<keyword evidence="3" id="KW-0488">Methylation</keyword>
<dbReference type="FunFam" id="3.30.70.330:FF:000030">
    <property type="entry name" value="Heterogeneous nuclear ribonucleoprotein d0 isoform"/>
    <property type="match status" value="1"/>
</dbReference>
<evidence type="ECO:0000256" key="13">
    <source>
        <dbReference type="PROSITE-ProRule" id="PRU00176"/>
    </source>
</evidence>
<feature type="region of interest" description="Disordered" evidence="14">
    <location>
        <begin position="58"/>
        <end position="228"/>
    </location>
</feature>
<accession>A0A8C0NIB3</accession>
<dbReference type="FunFam" id="3.30.70.330:FF:000220">
    <property type="entry name" value="Heterogeneous nuclear ribonucleoprotein D-like protein"/>
    <property type="match status" value="1"/>
</dbReference>
<dbReference type="Pfam" id="PF00076">
    <property type="entry name" value="RRM_1"/>
    <property type="match status" value="2"/>
</dbReference>
<keyword evidence="7" id="KW-0805">Transcription regulation</keyword>
<dbReference type="PANTHER" id="PTHR48033:SF2">
    <property type="entry name" value="HETEROGENEOUS NUCLEAR RIBONUCLEOPROTEIN D-LIKE"/>
    <property type="match status" value="1"/>
</dbReference>
<evidence type="ECO:0000256" key="7">
    <source>
        <dbReference type="ARBA" id="ARBA00023015"/>
    </source>
</evidence>
<dbReference type="CDD" id="cd12585">
    <property type="entry name" value="RRM2_hnRPDL"/>
    <property type="match status" value="1"/>
</dbReference>
<feature type="domain" description="RRM" evidence="15">
    <location>
        <begin position="343"/>
        <end position="422"/>
    </location>
</feature>
<dbReference type="Ensembl" id="ENSCAFT00030027498.1">
    <property type="protein sequence ID" value="ENSCAFP00030023992.1"/>
    <property type="gene ID" value="ENSCAFG00030014891.1"/>
</dbReference>
<gene>
    <name evidence="16" type="primary">HNRNPDL</name>
</gene>
<evidence type="ECO:0000259" key="15">
    <source>
        <dbReference type="PROSITE" id="PS50102"/>
    </source>
</evidence>
<dbReference type="OrthoDB" id="1875751at2759"/>
<dbReference type="CDD" id="cd12758">
    <property type="entry name" value="RRM1_hnRPDL"/>
    <property type="match status" value="1"/>
</dbReference>
<evidence type="ECO:0000256" key="2">
    <source>
        <dbReference type="ARBA" id="ARBA00004496"/>
    </source>
</evidence>
<proteinExistence type="predicted"/>
<feature type="domain" description="RRM" evidence="15">
    <location>
        <begin position="258"/>
        <end position="340"/>
    </location>
</feature>
<feature type="compositionally biased region" description="Low complexity" evidence="14">
    <location>
        <begin position="99"/>
        <end position="110"/>
    </location>
</feature>
<dbReference type="Gene3D" id="3.30.70.330">
    <property type="match status" value="2"/>
</dbReference>
<evidence type="ECO:0000256" key="12">
    <source>
        <dbReference type="ARBA" id="ARBA00069565"/>
    </source>
</evidence>
<dbReference type="InterPro" id="IPR012677">
    <property type="entry name" value="Nucleotide-bd_a/b_plait_sf"/>
</dbReference>
<keyword evidence="9" id="KW-0804">Transcription</keyword>
<reference evidence="16" key="2">
    <citation type="submission" date="2025-08" db="UniProtKB">
        <authorList>
            <consortium name="Ensembl"/>
        </authorList>
    </citation>
    <scope>IDENTIFICATION</scope>
</reference>
<feature type="compositionally biased region" description="Gly residues" evidence="14">
    <location>
        <begin position="433"/>
        <end position="446"/>
    </location>
</feature>
<evidence type="ECO:0000256" key="6">
    <source>
        <dbReference type="ARBA" id="ARBA00022884"/>
    </source>
</evidence>
<comment type="subcellular location">
    <subcellularLocation>
        <location evidence="2">Cytoplasm</location>
    </subcellularLocation>
    <subcellularLocation>
        <location evidence="1">Nucleus</location>
    </subcellularLocation>
</comment>
<feature type="compositionally biased region" description="Low complexity" evidence="14">
    <location>
        <begin position="127"/>
        <end position="140"/>
    </location>
</feature>
<evidence type="ECO:0000256" key="1">
    <source>
        <dbReference type="ARBA" id="ARBA00004123"/>
    </source>
</evidence>
<feature type="region of interest" description="Disordered" evidence="14">
    <location>
        <begin position="423"/>
        <end position="473"/>
    </location>
</feature>
<dbReference type="GO" id="GO:0005634">
    <property type="term" value="C:nucleus"/>
    <property type="evidence" value="ECO:0007669"/>
    <property type="project" value="UniProtKB-SubCell"/>
</dbReference>
<dbReference type="AlphaFoldDB" id="A0A8C0NIB3"/>
<dbReference type="GO" id="GO:0003723">
    <property type="term" value="F:RNA binding"/>
    <property type="evidence" value="ECO:0007669"/>
    <property type="project" value="UniProtKB-UniRule"/>
</dbReference>
<dbReference type="InterPro" id="IPR034847">
    <property type="entry name" value="hnRPDL_RRM1"/>
</dbReference>
<evidence type="ECO:0000256" key="5">
    <source>
        <dbReference type="ARBA" id="ARBA00022737"/>
    </source>
</evidence>
<keyword evidence="10" id="KW-0539">Nucleus</keyword>
<evidence type="ECO:0000256" key="9">
    <source>
        <dbReference type="ARBA" id="ARBA00023163"/>
    </source>
</evidence>
<dbReference type="InterPro" id="IPR000504">
    <property type="entry name" value="RRM_dom"/>
</dbReference>
<dbReference type="GO" id="GO:0003677">
    <property type="term" value="F:DNA binding"/>
    <property type="evidence" value="ECO:0007669"/>
    <property type="project" value="UniProtKB-KW"/>
</dbReference>
<name>A0A8C0NIB3_CANLF</name>
<evidence type="ECO:0000256" key="8">
    <source>
        <dbReference type="ARBA" id="ARBA00023125"/>
    </source>
</evidence>
<dbReference type="SUPFAM" id="SSF54928">
    <property type="entry name" value="RNA-binding domain, RBD"/>
    <property type="match status" value="2"/>
</dbReference>
<keyword evidence="4" id="KW-0963">Cytoplasm</keyword>
<dbReference type="GO" id="GO:0005737">
    <property type="term" value="C:cytoplasm"/>
    <property type="evidence" value="ECO:0007669"/>
    <property type="project" value="UniProtKB-SubCell"/>
</dbReference>
<evidence type="ECO:0000256" key="11">
    <source>
        <dbReference type="ARBA" id="ARBA00056332"/>
    </source>
</evidence>
<feature type="compositionally biased region" description="Low complexity" evidence="14">
    <location>
        <begin position="58"/>
        <end position="75"/>
    </location>
</feature>
<keyword evidence="6 13" id="KW-0694">RNA-binding</keyword>
<protein>
    <recommendedName>
        <fullName evidence="12">Heterogeneous nuclear ribonucleoprotein D-like</fullName>
    </recommendedName>
</protein>
<comment type="function">
    <text evidence="11">Acts as a transcriptional regulator. Promotes transcription repression. Promotes transcription activation in differentiated myotubes. Binds to double- and single-stranded DNA sequences. Binds to the transcription suppressor CATR sequence of the COX5B promoter. Binds with high affinity to RNA molecules that contain AU-rich elements (AREs) found within the 3'-UTR of many proto-oncogenes and cytokine mRNAs. Binds both to nuclear and cytoplasmic poly(A) mRNAs. Binds to poly(G) and poly(A), but not to poly(U) or poly(C) RNA homopolymers. Binds to the 5'-ACUAGC-3' RNA consensus sequence.</text>
</comment>
<feature type="compositionally biased region" description="Basic residues" evidence="14">
    <location>
        <begin position="82"/>
        <end position="91"/>
    </location>
</feature>
<dbReference type="Proteomes" id="UP000694429">
    <property type="component" value="Chromosome 32"/>
</dbReference>
<evidence type="ECO:0000256" key="3">
    <source>
        <dbReference type="ARBA" id="ARBA00022481"/>
    </source>
</evidence>
<keyword evidence="8" id="KW-0238">DNA-binding</keyword>
<organism evidence="16 17">
    <name type="scientific">Canis lupus familiaris</name>
    <name type="common">Dog</name>
    <name type="synonym">Canis familiaris</name>
    <dbReference type="NCBI Taxonomy" id="9615"/>
    <lineage>
        <taxon>Eukaryota</taxon>
        <taxon>Metazoa</taxon>
        <taxon>Chordata</taxon>
        <taxon>Craniata</taxon>
        <taxon>Vertebrata</taxon>
        <taxon>Euteleostomi</taxon>
        <taxon>Mammalia</taxon>
        <taxon>Eutheria</taxon>
        <taxon>Laurasiatheria</taxon>
        <taxon>Carnivora</taxon>
        <taxon>Caniformia</taxon>
        <taxon>Canidae</taxon>
        <taxon>Canis</taxon>
    </lineage>
</organism>
<dbReference type="PANTHER" id="PTHR48033">
    <property type="entry name" value="RNA-BINDING (RRM/RBD/RNP MOTIFS) FAMILY PROTEIN"/>
    <property type="match status" value="1"/>
</dbReference>
<evidence type="ECO:0000256" key="4">
    <source>
        <dbReference type="ARBA" id="ARBA00022490"/>
    </source>
</evidence>
<evidence type="ECO:0000256" key="10">
    <source>
        <dbReference type="ARBA" id="ARBA00023242"/>
    </source>
</evidence>
<sequence length="473" mass="50054">MFLIAFKHRSLPPLTFTKAIGVVVPSTSNRMTVTSAGTGSTTISLPDASTGIGLLAGGRRAAPTAPRHGPGLPTATRERAARHPRAARSTRGRAAPPKAHSTAARASAATQQPGPEADTTWAGGGAASRSPSGRGRAQAATPIGHQRAPNAARPRGPRVGGNKEASAGAGCAGARAPSADWWSERERPGARADGSPASGAPGISIQRSAAAAAATRTARQHPPADNSAAMEDMNEYSNIEEFAEGSKINASKNQQDDGKMFIGGLSWDTSKKDLTEYLSRFGEVVDCTIKTDPVTGRSRGFGFVLFKDAASVDKVLELKEHKLDGKLIDPKRAKALKGKEPPKKVFVGGLSPDTSEEQIKEYFGAFGEIENIELPMDTKTNERRGFCFITYTDEEPVKKLLESRYHQIGSGKCEIKVAQPKEVYRQQQQQQKGGRGAAAGGRGGTRGRGRGQQSTYGKASRGGGNHQNNYQPY</sequence>
<evidence type="ECO:0000256" key="14">
    <source>
        <dbReference type="SAM" id="MobiDB-lite"/>
    </source>
</evidence>
<reference evidence="16" key="1">
    <citation type="submission" date="2019-03" db="EMBL/GenBank/DDBJ databases">
        <authorList>
            <person name="Warren W.C."/>
            <person name="Johnson G.S."/>
        </authorList>
    </citation>
    <scope>NUCLEOTIDE SEQUENCE [LARGE SCALE GENOMIC DNA]</scope>
    <source>
        <strain evidence="16">Basenji</strain>
    </source>
</reference>
<dbReference type="InterPro" id="IPR035979">
    <property type="entry name" value="RBD_domain_sf"/>
</dbReference>
<evidence type="ECO:0000313" key="16">
    <source>
        <dbReference type="Ensembl" id="ENSCAFP00030023992.1"/>
    </source>
</evidence>
<dbReference type="SMART" id="SM00360">
    <property type="entry name" value="RRM"/>
    <property type="match status" value="2"/>
</dbReference>
<evidence type="ECO:0000313" key="17">
    <source>
        <dbReference type="Proteomes" id="UP000694429"/>
    </source>
</evidence>
<keyword evidence="5" id="KW-0677">Repeat</keyword>
<dbReference type="PROSITE" id="PS50102">
    <property type="entry name" value="RRM"/>
    <property type="match status" value="2"/>
</dbReference>
<feature type="compositionally biased region" description="Low complexity" evidence="14">
    <location>
        <begin position="160"/>
        <end position="179"/>
    </location>
</feature>